<dbReference type="Proteomes" id="UP001433508">
    <property type="component" value="Unassembled WGS sequence"/>
</dbReference>
<sequence length="390" mass="43551">MSTHPLVLCRRSTLRQWLGACPTAISNRHYSSSHDKDGHWHSHTHSHTHTEMPREPRSKPVDPLSGPSGPEETDTHRMSISSARQYCTSLLQSNFMSPNLITPFIPGPSRDAHIAICSLSAALRHASHPPLTSSANISLSSGSSVASARLRLEFWKQTIQDMFAGKTPPSEPVAVLLADVIRMHSYTRGFFIRMVDTRTARVGDPPFANIAALADYGEGAYASMLYLVGESMPGSRAVTAEHACSHIGRAMGVVETLIDFPSMLQRRGRVLLPIDVMVRHGVREEDVVRRMDVHDGGVRRKLADAVFEVATHANDQLITARSMLEEVVNRQGGRKNIDDAMFAPLLSAVPIRVWLEKLERTDFDLFSPNLKVKDWNLAWKMYWAYRSRKI</sequence>
<comment type="caution">
    <text evidence="1">The sequence shown here is derived from an EMBL/GenBank/DDBJ whole genome shotgun (WGS) entry which is preliminary data.</text>
</comment>
<evidence type="ECO:0000313" key="1">
    <source>
        <dbReference type="EMBL" id="KAK9235650.1"/>
    </source>
</evidence>
<gene>
    <name evidence="1" type="ORF">V1525DRAFT_409340</name>
</gene>
<protein>
    <submittedName>
        <fullName evidence="1">Squalene/phytoene synthase-domain-containing protein</fullName>
    </submittedName>
</protein>
<organism evidence="1 2">
    <name type="scientific">Lipomyces kononenkoae</name>
    <name type="common">Yeast</name>
    <dbReference type="NCBI Taxonomy" id="34357"/>
    <lineage>
        <taxon>Eukaryota</taxon>
        <taxon>Fungi</taxon>
        <taxon>Dikarya</taxon>
        <taxon>Ascomycota</taxon>
        <taxon>Saccharomycotina</taxon>
        <taxon>Lipomycetes</taxon>
        <taxon>Lipomycetales</taxon>
        <taxon>Lipomycetaceae</taxon>
        <taxon>Lipomyces</taxon>
    </lineage>
</organism>
<keyword evidence="2" id="KW-1185">Reference proteome</keyword>
<accession>A0ACC3SW52</accession>
<evidence type="ECO:0000313" key="2">
    <source>
        <dbReference type="Proteomes" id="UP001433508"/>
    </source>
</evidence>
<dbReference type="EMBL" id="MU971408">
    <property type="protein sequence ID" value="KAK9235650.1"/>
    <property type="molecule type" value="Genomic_DNA"/>
</dbReference>
<reference evidence="2" key="1">
    <citation type="journal article" date="2024" name="Front. Bioeng. Biotechnol.">
        <title>Genome-scale model development and genomic sequencing of the oleaginous clade Lipomyces.</title>
        <authorList>
            <person name="Czajka J.J."/>
            <person name="Han Y."/>
            <person name="Kim J."/>
            <person name="Mondo S.J."/>
            <person name="Hofstad B.A."/>
            <person name="Robles A."/>
            <person name="Haridas S."/>
            <person name="Riley R."/>
            <person name="LaButti K."/>
            <person name="Pangilinan J."/>
            <person name="Andreopoulos W."/>
            <person name="Lipzen A."/>
            <person name="Yan J."/>
            <person name="Wang M."/>
            <person name="Ng V."/>
            <person name="Grigoriev I.V."/>
            <person name="Spatafora J.W."/>
            <person name="Magnuson J.K."/>
            <person name="Baker S.E."/>
            <person name="Pomraning K.R."/>
        </authorList>
    </citation>
    <scope>NUCLEOTIDE SEQUENCE [LARGE SCALE GENOMIC DNA]</scope>
    <source>
        <strain evidence="2">CBS 7786</strain>
    </source>
</reference>
<proteinExistence type="predicted"/>
<name>A0ACC3SW52_LIPKO</name>